<dbReference type="PANTHER" id="PTHR16551">
    <property type="entry name" value="AGOUTI RELATED"/>
    <property type="match status" value="1"/>
</dbReference>
<evidence type="ECO:0000256" key="6">
    <source>
        <dbReference type="ARBA" id="ARBA00023157"/>
    </source>
</evidence>
<dbReference type="SUPFAM" id="SSF57055">
    <property type="entry name" value="Agouti-related protein"/>
    <property type="match status" value="1"/>
</dbReference>
<comment type="subcellular location">
    <subcellularLocation>
        <location evidence="1">Secreted</location>
    </subcellularLocation>
</comment>
<dbReference type="PROSITE" id="PS60024">
    <property type="entry name" value="AGOUTI_1"/>
    <property type="match status" value="1"/>
</dbReference>
<reference evidence="13" key="1">
    <citation type="submission" date="2020-10" db="EMBL/GenBank/DDBJ databases">
        <title>Chromosome-scale genome assembly of the Allis shad, Alosa alosa.</title>
        <authorList>
            <person name="Margot Z."/>
            <person name="Christophe K."/>
            <person name="Cabau C."/>
            <person name="Louis A."/>
            <person name="Berthelot C."/>
            <person name="Parey E."/>
            <person name="Roest Crollius H."/>
            <person name="Montfort J."/>
            <person name="Robinson-Rechavi M."/>
            <person name="Bucao C."/>
            <person name="Bouchez O."/>
            <person name="Gislard M."/>
            <person name="Lluch J."/>
            <person name="Milhes M."/>
            <person name="Lampietro C."/>
            <person name="Lopez Roques C."/>
            <person name="Donnadieu C."/>
            <person name="Braasch I."/>
            <person name="Desvignes T."/>
            <person name="Postlethwait J."/>
            <person name="Bobe J."/>
            <person name="Guiguen Y."/>
        </authorList>
    </citation>
    <scope>NUCLEOTIDE SEQUENCE</scope>
    <source>
        <strain evidence="13">M-15738</strain>
        <tissue evidence="13">Blood</tissue>
    </source>
</reference>
<feature type="region of interest" description="Disordered" evidence="10">
    <location>
        <begin position="91"/>
        <end position="119"/>
    </location>
</feature>
<feature type="domain" description="Agouti" evidence="12">
    <location>
        <begin position="121"/>
        <end position="160"/>
    </location>
</feature>
<evidence type="ECO:0000256" key="9">
    <source>
        <dbReference type="PROSITE-ProRule" id="PRU00494"/>
    </source>
</evidence>
<feature type="disulfide bond" evidence="9">
    <location>
        <begin position="128"/>
        <end position="142"/>
    </location>
</feature>
<dbReference type="Pfam" id="PF05039">
    <property type="entry name" value="Agouti"/>
    <property type="match status" value="1"/>
</dbReference>
<dbReference type="AlphaFoldDB" id="A0AAV6GK03"/>
<evidence type="ECO:0000256" key="3">
    <source>
        <dbReference type="ARBA" id="ARBA00022525"/>
    </source>
</evidence>
<evidence type="ECO:0000256" key="2">
    <source>
        <dbReference type="ARBA" id="ARBA00017885"/>
    </source>
</evidence>
<dbReference type="InterPro" id="IPR036836">
    <property type="entry name" value="Agouti_dom_sf"/>
</dbReference>
<dbReference type="Gene3D" id="4.10.760.10">
    <property type="entry name" value="Agouti domain"/>
    <property type="match status" value="1"/>
</dbReference>
<dbReference type="GO" id="GO:0005184">
    <property type="term" value="F:neuropeptide hormone activity"/>
    <property type="evidence" value="ECO:0007669"/>
    <property type="project" value="TreeGrafter"/>
</dbReference>
<feature type="disulfide bond" evidence="9">
    <location>
        <begin position="144"/>
        <end position="151"/>
    </location>
</feature>
<keyword evidence="11" id="KW-1133">Transmembrane helix</keyword>
<feature type="disulfide bond" evidence="9">
    <location>
        <begin position="135"/>
        <end position="153"/>
    </location>
</feature>
<keyword evidence="14" id="KW-1185">Reference proteome</keyword>
<evidence type="ECO:0000313" key="13">
    <source>
        <dbReference type="EMBL" id="KAG5275159.1"/>
    </source>
</evidence>
<evidence type="ECO:0000256" key="5">
    <source>
        <dbReference type="ARBA" id="ARBA00022854"/>
    </source>
</evidence>
<keyword evidence="5" id="KW-0960">Knottin</keyword>
<dbReference type="GO" id="GO:0032438">
    <property type="term" value="P:melanosome organization"/>
    <property type="evidence" value="ECO:0007669"/>
    <property type="project" value="TreeGrafter"/>
</dbReference>
<dbReference type="GO" id="GO:0009755">
    <property type="term" value="P:hormone-mediated signaling pathway"/>
    <property type="evidence" value="ECO:0007669"/>
    <property type="project" value="InterPro"/>
</dbReference>
<proteinExistence type="predicted"/>
<dbReference type="SMART" id="SM00792">
    <property type="entry name" value="Agouti"/>
    <property type="match status" value="1"/>
</dbReference>
<dbReference type="InterPro" id="IPR027300">
    <property type="entry name" value="Agouti_dom"/>
</dbReference>
<protein>
    <recommendedName>
        <fullName evidence="2">Agouti-signaling protein</fullName>
    </recommendedName>
    <alternativeName>
        <fullName evidence="8">Agouti switch protein</fullName>
    </alternativeName>
</protein>
<sequence>MREKCWEHLIITLGRKQSRNWLVICATDSVKMDSRFLLCCLVLSSTGCVVVYAHMLLEERVRNTNESPMDALQEHTQPHTPPVLIVELPKNAKKNKTKAEKRQKKNKFSPKSKRPTPPANCVSLWGSCKTPDAVCCEYCAQCHCRIFKTVCYCRMGYPGC</sequence>
<keyword evidence="11" id="KW-0472">Membrane</keyword>
<evidence type="ECO:0000256" key="10">
    <source>
        <dbReference type="SAM" id="MobiDB-lite"/>
    </source>
</evidence>
<dbReference type="GO" id="GO:0031779">
    <property type="term" value="F:melanocortin receptor binding"/>
    <property type="evidence" value="ECO:0007669"/>
    <property type="project" value="TreeGrafter"/>
</dbReference>
<evidence type="ECO:0000256" key="4">
    <source>
        <dbReference type="ARBA" id="ARBA00022729"/>
    </source>
</evidence>
<dbReference type="GO" id="GO:0005615">
    <property type="term" value="C:extracellular space"/>
    <property type="evidence" value="ECO:0007669"/>
    <property type="project" value="TreeGrafter"/>
</dbReference>
<gene>
    <name evidence="13" type="ORF">AALO_G00144250</name>
</gene>
<comment type="caution">
    <text evidence="13">The sequence shown here is derived from an EMBL/GenBank/DDBJ whole genome shotgun (WGS) entry which is preliminary data.</text>
</comment>
<evidence type="ECO:0000256" key="8">
    <source>
        <dbReference type="ARBA" id="ARBA00033432"/>
    </source>
</evidence>
<evidence type="ECO:0000259" key="12">
    <source>
        <dbReference type="PROSITE" id="PS51150"/>
    </source>
</evidence>
<evidence type="ECO:0000313" key="14">
    <source>
        <dbReference type="Proteomes" id="UP000823561"/>
    </source>
</evidence>
<dbReference type="InterPro" id="IPR007733">
    <property type="entry name" value="Agouti"/>
</dbReference>
<feature type="disulfide bond" evidence="9">
    <location>
        <begin position="121"/>
        <end position="136"/>
    </location>
</feature>
<keyword evidence="4" id="KW-0732">Signal</keyword>
<evidence type="ECO:0000256" key="1">
    <source>
        <dbReference type="ARBA" id="ARBA00004613"/>
    </source>
</evidence>
<evidence type="ECO:0000256" key="7">
    <source>
        <dbReference type="ARBA" id="ARBA00023180"/>
    </source>
</evidence>
<feature type="compositionally biased region" description="Basic residues" evidence="10">
    <location>
        <begin position="91"/>
        <end position="114"/>
    </location>
</feature>
<dbReference type="PANTHER" id="PTHR16551:SF1">
    <property type="entry name" value="AGOUTI-SIGNALING PROTEIN"/>
    <property type="match status" value="1"/>
</dbReference>
<organism evidence="13 14">
    <name type="scientific">Alosa alosa</name>
    <name type="common">allis shad</name>
    <dbReference type="NCBI Taxonomy" id="278164"/>
    <lineage>
        <taxon>Eukaryota</taxon>
        <taxon>Metazoa</taxon>
        <taxon>Chordata</taxon>
        <taxon>Craniata</taxon>
        <taxon>Vertebrata</taxon>
        <taxon>Euteleostomi</taxon>
        <taxon>Actinopterygii</taxon>
        <taxon>Neopterygii</taxon>
        <taxon>Teleostei</taxon>
        <taxon>Clupei</taxon>
        <taxon>Clupeiformes</taxon>
        <taxon>Clupeoidei</taxon>
        <taxon>Clupeidae</taxon>
        <taxon>Alosa</taxon>
    </lineage>
</organism>
<keyword evidence="7" id="KW-0325">Glycoprotein</keyword>
<feature type="disulfide bond" evidence="9">
    <location>
        <begin position="139"/>
        <end position="160"/>
    </location>
</feature>
<dbReference type="Proteomes" id="UP000823561">
    <property type="component" value="Chromosome 10"/>
</dbReference>
<evidence type="ECO:0000256" key="11">
    <source>
        <dbReference type="SAM" id="Phobius"/>
    </source>
</evidence>
<accession>A0AAV6GK03</accession>
<name>A0AAV6GK03_9TELE</name>
<keyword evidence="3" id="KW-0964">Secreted</keyword>
<feature type="transmembrane region" description="Helical" evidence="11">
    <location>
        <begin position="36"/>
        <end position="57"/>
    </location>
</feature>
<keyword evidence="11" id="KW-0812">Transmembrane</keyword>
<keyword evidence="6 9" id="KW-1015">Disulfide bond</keyword>
<dbReference type="PROSITE" id="PS51150">
    <property type="entry name" value="AGOUTI_2"/>
    <property type="match status" value="1"/>
</dbReference>
<dbReference type="EMBL" id="JADWDJ010000010">
    <property type="protein sequence ID" value="KAG5275159.1"/>
    <property type="molecule type" value="Genomic_DNA"/>
</dbReference>